<accession>A0A8S5P126</accession>
<organism evidence="1">
    <name type="scientific">Myoviridae sp. ctLnO19</name>
    <dbReference type="NCBI Taxonomy" id="2825085"/>
    <lineage>
        <taxon>Viruses</taxon>
        <taxon>Duplodnaviria</taxon>
        <taxon>Heunggongvirae</taxon>
        <taxon>Uroviricota</taxon>
        <taxon>Caudoviricetes</taxon>
    </lineage>
</organism>
<name>A0A8S5P126_9CAUD</name>
<reference evidence="1" key="1">
    <citation type="journal article" date="2021" name="Proc. Natl. Acad. Sci. U.S.A.">
        <title>A Catalog of Tens of Thousands of Viruses from Human Metagenomes Reveals Hidden Associations with Chronic Diseases.</title>
        <authorList>
            <person name="Tisza M.J."/>
            <person name="Buck C.B."/>
        </authorList>
    </citation>
    <scope>NUCLEOTIDE SEQUENCE</scope>
    <source>
        <strain evidence="1">CtLnO19</strain>
    </source>
</reference>
<protein>
    <submittedName>
        <fullName evidence="1">Uncharacterized protein</fullName>
    </submittedName>
</protein>
<dbReference type="EMBL" id="BK015301">
    <property type="protein sequence ID" value="DAE00365.1"/>
    <property type="molecule type" value="Genomic_DNA"/>
</dbReference>
<sequence>MQLIKENTPKIDPRVGEGLAYYQSKSIPDFVDHLFRMNSIAFPEGLKYLGYEKASPIEGYKILTKPTSNSVRKYDINRNDVRVVNYLFEWEGKIIKKGIYLPFISRFGFIHLNNVKYIITPVVSDGIVTVKPNSIFIKLIKTKLWFERLNYQFHVDGTREYAPVYYSDIHNKPSDGNLVEKMVKMKCTLVHYLVCKFGLTQTLKMFNIKNFTMMSKEDFVKEQNNYPKEKWVVIESADKKPARTYLYKFYNPQQFLFLVDRKEFENSPSAKSVFCTIMYVLDHFTSPKRMNPSTIDNTDAWRSMMGETIHSTDEHYAVIKEFINKHMLSLDGYVDDMVRNDFTRIGYPAFETLYHLFVFIINEFNQMVSEVSRSSESNTVYGKQLQVLQYLLFNITKAVNNSYYKLGNLKNEQLSNPKKQIRPDDIVNCLAMIRTDEILRIKEHAEIIPVEDPTDLPLLKLGRLAVLQEKSDKIRTSNTTFDVNDPKNILHESLIETSGALDMSKSDPSGRNRINPYVTLSEDFTVIPNPELKDKIGEIASLLYS</sequence>
<proteinExistence type="predicted"/>
<evidence type="ECO:0000313" key="1">
    <source>
        <dbReference type="EMBL" id="DAE00365.1"/>
    </source>
</evidence>